<dbReference type="Gene3D" id="2.60.20.10">
    <property type="entry name" value="Crystallins"/>
    <property type="match status" value="1"/>
</dbReference>
<name>A0A368T205_9ACTN</name>
<evidence type="ECO:0000313" key="3">
    <source>
        <dbReference type="Proteomes" id="UP000253318"/>
    </source>
</evidence>
<feature type="chain" id="PRO_5016588064" description="Peptidase inhibitor family I36" evidence="1">
    <location>
        <begin position="49"/>
        <end position="152"/>
    </location>
</feature>
<dbReference type="EMBL" id="QEIN01000155">
    <property type="protein sequence ID" value="RCV55008.1"/>
    <property type="molecule type" value="Genomic_DNA"/>
</dbReference>
<organism evidence="2 3">
    <name type="scientific">Marinitenerispora sediminis</name>
    <dbReference type="NCBI Taxonomy" id="1931232"/>
    <lineage>
        <taxon>Bacteria</taxon>
        <taxon>Bacillati</taxon>
        <taxon>Actinomycetota</taxon>
        <taxon>Actinomycetes</taxon>
        <taxon>Streptosporangiales</taxon>
        <taxon>Nocardiopsidaceae</taxon>
        <taxon>Marinitenerispora</taxon>
    </lineage>
</organism>
<reference evidence="2 3" key="1">
    <citation type="submission" date="2018-04" db="EMBL/GenBank/DDBJ databases">
        <title>Novel actinobacteria from marine sediment.</title>
        <authorList>
            <person name="Ng Z.Y."/>
            <person name="Tan G.Y.A."/>
        </authorList>
    </citation>
    <scope>NUCLEOTIDE SEQUENCE [LARGE SCALE GENOMIC DNA]</scope>
    <source>
        <strain evidence="2 3">TPS81</strain>
    </source>
</reference>
<sequence>MTEVPHYVVMGGQPTTPALKEVVLKLRLAALLAAVAALAPAGVGTAHAVVAPQDPIISIPAGQTWCPSGYVCLFRDYNYQGGGYGFRAGTQIRFLGDIGFNDQMSSWANDSGQRYCWYFDADFRGEVHDMRPGFRVNVTSWENDKASSLRPC</sequence>
<dbReference type="InterPro" id="IPR011024">
    <property type="entry name" value="G_crystallin-like"/>
</dbReference>
<comment type="caution">
    <text evidence="2">The sequence shown here is derived from an EMBL/GenBank/DDBJ whole genome shotgun (WGS) entry which is preliminary data.</text>
</comment>
<feature type="signal peptide" evidence="1">
    <location>
        <begin position="1"/>
        <end position="48"/>
    </location>
</feature>
<evidence type="ECO:0000313" key="2">
    <source>
        <dbReference type="EMBL" id="RCV55008.1"/>
    </source>
</evidence>
<keyword evidence="1" id="KW-0732">Signal</keyword>
<evidence type="ECO:0000256" key="1">
    <source>
        <dbReference type="SAM" id="SignalP"/>
    </source>
</evidence>
<keyword evidence="3" id="KW-1185">Reference proteome</keyword>
<gene>
    <name evidence="2" type="ORF">DEF24_18525</name>
</gene>
<proteinExistence type="predicted"/>
<dbReference type="Pfam" id="PF03995">
    <property type="entry name" value="Inhibitor_I36"/>
    <property type="match status" value="1"/>
</dbReference>
<accession>A0A368T205</accession>
<dbReference type="Proteomes" id="UP000253318">
    <property type="component" value="Unassembled WGS sequence"/>
</dbReference>
<dbReference type="AlphaFoldDB" id="A0A368T205"/>
<dbReference type="SUPFAM" id="SSF49695">
    <property type="entry name" value="gamma-Crystallin-like"/>
    <property type="match status" value="1"/>
</dbReference>
<protein>
    <recommendedName>
        <fullName evidence="4">Peptidase inhibitor family I36</fullName>
    </recommendedName>
</protein>
<evidence type="ECO:0008006" key="4">
    <source>
        <dbReference type="Google" id="ProtNLM"/>
    </source>
</evidence>